<accession>A0A235B9K4</accession>
<dbReference type="Proteomes" id="UP000215459">
    <property type="component" value="Unassembled WGS sequence"/>
</dbReference>
<dbReference type="OrthoDB" id="2990654at2"/>
<gene>
    <name evidence="1" type="ORF">CHM34_03955</name>
</gene>
<reference evidence="1 2" key="1">
    <citation type="submission" date="2017-07" db="EMBL/GenBank/DDBJ databases">
        <title>The genome sequence of Paludifilum halophilum highlights mechanisms for microbial adaptation to high salt environemnts.</title>
        <authorList>
            <person name="Belbahri L."/>
        </authorList>
    </citation>
    <scope>NUCLEOTIDE SEQUENCE [LARGE SCALE GENOMIC DNA]</scope>
    <source>
        <strain evidence="1 2">DSM 102817</strain>
    </source>
</reference>
<keyword evidence="2" id="KW-1185">Reference proteome</keyword>
<name>A0A235B9K4_9BACL</name>
<dbReference type="RefSeq" id="WP_094263289.1">
    <property type="nucleotide sequence ID" value="NZ_NOWF01000002.1"/>
</dbReference>
<evidence type="ECO:0000313" key="2">
    <source>
        <dbReference type="Proteomes" id="UP000215459"/>
    </source>
</evidence>
<dbReference type="AlphaFoldDB" id="A0A235B9K4"/>
<sequence length="134" mass="16057">MLVAPEDYRRFADGVKRVVLLEVLEKALERDRVCLNRFPFRMRRALVPLFESASDWVFRELGEQRRVLRQIGGEIIEVSQLEDCRKVRARFRGFLYTHRYMNGWLRSECEDLLLSHWGVKRRPKEADSCKYHGK</sequence>
<dbReference type="InterPro" id="IPR058600">
    <property type="entry name" value="YhjD-like"/>
</dbReference>
<dbReference type="Pfam" id="PF26325">
    <property type="entry name" value="YhjD"/>
    <property type="match status" value="1"/>
</dbReference>
<protein>
    <submittedName>
        <fullName evidence="1">Uncharacterized protein</fullName>
    </submittedName>
</protein>
<proteinExistence type="predicted"/>
<evidence type="ECO:0000313" key="1">
    <source>
        <dbReference type="EMBL" id="OYD08941.1"/>
    </source>
</evidence>
<dbReference type="EMBL" id="NOWF01000002">
    <property type="protein sequence ID" value="OYD08941.1"/>
    <property type="molecule type" value="Genomic_DNA"/>
</dbReference>
<organism evidence="1 2">
    <name type="scientific">Paludifilum halophilum</name>
    <dbReference type="NCBI Taxonomy" id="1642702"/>
    <lineage>
        <taxon>Bacteria</taxon>
        <taxon>Bacillati</taxon>
        <taxon>Bacillota</taxon>
        <taxon>Bacilli</taxon>
        <taxon>Bacillales</taxon>
        <taxon>Thermoactinomycetaceae</taxon>
        <taxon>Paludifilum</taxon>
    </lineage>
</organism>
<comment type="caution">
    <text evidence="1">The sequence shown here is derived from an EMBL/GenBank/DDBJ whole genome shotgun (WGS) entry which is preliminary data.</text>
</comment>